<dbReference type="Pfam" id="PF16884">
    <property type="entry name" value="ADH_N_2"/>
    <property type="match status" value="1"/>
</dbReference>
<dbReference type="InterPro" id="IPR036291">
    <property type="entry name" value="NAD(P)-bd_dom_sf"/>
</dbReference>
<dbReference type="InterPro" id="IPR011032">
    <property type="entry name" value="GroES-like_sf"/>
</dbReference>
<dbReference type="InterPro" id="IPR041694">
    <property type="entry name" value="ADH_N_2"/>
</dbReference>
<dbReference type="Pfam" id="PF00107">
    <property type="entry name" value="ADH_zinc_N"/>
    <property type="match status" value="1"/>
</dbReference>
<dbReference type="InterPro" id="IPR020843">
    <property type="entry name" value="ER"/>
</dbReference>
<dbReference type="SUPFAM" id="SSF51735">
    <property type="entry name" value="NAD(P)-binding Rossmann-fold domains"/>
    <property type="match status" value="1"/>
</dbReference>
<dbReference type="InterPro" id="IPR045010">
    <property type="entry name" value="MDR_fam"/>
</dbReference>
<dbReference type="PANTHER" id="PTHR43205:SF7">
    <property type="entry name" value="PROSTAGLANDIN REDUCTASE 1"/>
    <property type="match status" value="1"/>
</dbReference>
<dbReference type="SMART" id="SM00829">
    <property type="entry name" value="PKS_ER"/>
    <property type="match status" value="1"/>
</dbReference>
<protein>
    <submittedName>
        <fullName evidence="3">NADP-dependent oxidoreductase</fullName>
    </submittedName>
</protein>
<dbReference type="InterPro" id="IPR013149">
    <property type="entry name" value="ADH-like_C"/>
</dbReference>
<gene>
    <name evidence="3" type="ORF">POM99_20870</name>
</gene>
<dbReference type="CDD" id="cd05288">
    <property type="entry name" value="PGDH"/>
    <property type="match status" value="1"/>
</dbReference>
<keyword evidence="1" id="KW-0560">Oxidoreductase</keyword>
<sequence>MALTNQRWVLNHRPTAAVGPGDLTLQSTEVPDLREGELLVRNIYLSLDPTNRLWMSDREQYLPPVGVGDLMRGGTIGVVEQSRSPRFAPGDLVIPGNSGWQLYTVSHESSTGRVRTTQGVPLSAYLSVLGATGLTAYFGLLDICQPKPGETLVVSAAAGAVGSVVGQIAKIKGARVVGIAGGEAKCRWLVDDLGFDAAIDYKNEDVGEALDRHCPDGIDMNFENVGGPIMDAVFSRLRRNGRMALCGLITGYNSDGPLAGPSDFGRILMQRLTVRGFIVIDYMARAREAMADLGQWVADGKLRWKDHIVDGLENAPAALDRLFTGNHDGKLMVAISDLPSQS</sequence>
<evidence type="ECO:0000259" key="2">
    <source>
        <dbReference type="SMART" id="SM00829"/>
    </source>
</evidence>
<dbReference type="PANTHER" id="PTHR43205">
    <property type="entry name" value="PROSTAGLANDIN REDUCTASE"/>
    <property type="match status" value="1"/>
</dbReference>
<dbReference type="Gene3D" id="3.40.50.720">
    <property type="entry name" value="NAD(P)-binding Rossmann-like Domain"/>
    <property type="match status" value="1"/>
</dbReference>
<proteinExistence type="predicted"/>
<dbReference type="EMBL" id="JAROCY010000035">
    <property type="protein sequence ID" value="MDF8335665.1"/>
    <property type="molecule type" value="Genomic_DNA"/>
</dbReference>
<keyword evidence="4" id="KW-1185">Reference proteome</keyword>
<reference evidence="3 4" key="1">
    <citation type="submission" date="2023-03" db="EMBL/GenBank/DDBJ databases">
        <title>Novosphingobium cyanobacteriorum sp. nov., isolated from a eutrophic reservoir during the Microcystis bloom period.</title>
        <authorList>
            <person name="Kang M."/>
            <person name="Le V."/>
            <person name="Ko S.-R."/>
            <person name="Lee S.-A."/>
            <person name="Ahn C.-Y."/>
        </authorList>
    </citation>
    <scope>NUCLEOTIDE SEQUENCE [LARGE SCALE GENOMIC DNA]</scope>
    <source>
        <strain evidence="3 4">HBC54</strain>
    </source>
</reference>
<evidence type="ECO:0000313" key="4">
    <source>
        <dbReference type="Proteomes" id="UP001222770"/>
    </source>
</evidence>
<dbReference type="SUPFAM" id="SSF50129">
    <property type="entry name" value="GroES-like"/>
    <property type="match status" value="1"/>
</dbReference>
<evidence type="ECO:0000256" key="1">
    <source>
        <dbReference type="ARBA" id="ARBA00023002"/>
    </source>
</evidence>
<organism evidence="3 4">
    <name type="scientific">Novosphingobium cyanobacteriorum</name>
    <dbReference type="NCBI Taxonomy" id="3024215"/>
    <lineage>
        <taxon>Bacteria</taxon>
        <taxon>Pseudomonadati</taxon>
        <taxon>Pseudomonadota</taxon>
        <taxon>Alphaproteobacteria</taxon>
        <taxon>Sphingomonadales</taxon>
        <taxon>Sphingomonadaceae</taxon>
        <taxon>Novosphingobium</taxon>
    </lineage>
</organism>
<feature type="domain" description="Enoyl reductase (ER)" evidence="2">
    <location>
        <begin position="19"/>
        <end position="333"/>
    </location>
</feature>
<accession>A0ABT6CP24</accession>
<comment type="caution">
    <text evidence="3">The sequence shown here is derived from an EMBL/GenBank/DDBJ whole genome shotgun (WGS) entry which is preliminary data.</text>
</comment>
<name>A0ABT6CP24_9SPHN</name>
<dbReference type="Gene3D" id="3.90.180.10">
    <property type="entry name" value="Medium-chain alcohol dehydrogenases, catalytic domain"/>
    <property type="match status" value="1"/>
</dbReference>
<dbReference type="Proteomes" id="UP001222770">
    <property type="component" value="Unassembled WGS sequence"/>
</dbReference>
<evidence type="ECO:0000313" key="3">
    <source>
        <dbReference type="EMBL" id="MDF8335665.1"/>
    </source>
</evidence>